<name>Q982L5_RHILO</name>
<dbReference type="Gene3D" id="3.30.1330.120">
    <property type="entry name" value="2-methylcitrate dehydratase PrpD"/>
    <property type="match status" value="1"/>
</dbReference>
<evidence type="ECO:0000313" key="5">
    <source>
        <dbReference type="Proteomes" id="UP000000552"/>
    </source>
</evidence>
<dbReference type="Pfam" id="PF19305">
    <property type="entry name" value="MmgE_PrpD_C"/>
    <property type="match status" value="1"/>
</dbReference>
<dbReference type="PATRIC" id="fig|266835.9.peg.6863"/>
<dbReference type="Pfam" id="PF03972">
    <property type="entry name" value="MmgE_PrpD_N"/>
    <property type="match status" value="1"/>
</dbReference>
<dbReference type="Gene3D" id="1.10.4100.10">
    <property type="entry name" value="2-methylcitrate dehydratase PrpD"/>
    <property type="match status" value="1"/>
</dbReference>
<keyword evidence="4" id="KW-0614">Plasmid</keyword>
<evidence type="ECO:0000259" key="2">
    <source>
        <dbReference type="Pfam" id="PF03972"/>
    </source>
</evidence>
<dbReference type="SUPFAM" id="SSF103378">
    <property type="entry name" value="2-methylcitrate dehydratase PrpD"/>
    <property type="match status" value="1"/>
</dbReference>
<dbReference type="InterPro" id="IPR042188">
    <property type="entry name" value="MmgE/PrpD_sf_2"/>
</dbReference>
<dbReference type="InterPro" id="IPR045337">
    <property type="entry name" value="MmgE_PrpD_C"/>
</dbReference>
<dbReference type="KEGG" id="mlo:mll9010"/>
<proteinExistence type="inferred from homology"/>
<gene>
    <name evidence="4" type="ordered locus">mll9010</name>
</gene>
<dbReference type="PANTHER" id="PTHR16943:SF8">
    <property type="entry name" value="2-METHYLCITRATE DEHYDRATASE"/>
    <property type="match status" value="1"/>
</dbReference>
<feature type="domain" description="MmgE/PrpD C-terminal" evidence="3">
    <location>
        <begin position="257"/>
        <end position="424"/>
    </location>
</feature>
<comment type="similarity">
    <text evidence="1">Belongs to the PrpD family.</text>
</comment>
<evidence type="ECO:0000259" key="3">
    <source>
        <dbReference type="Pfam" id="PF19305"/>
    </source>
</evidence>
<dbReference type="InterPro" id="IPR042183">
    <property type="entry name" value="MmgE/PrpD_sf_1"/>
</dbReference>
<dbReference type="EMBL" id="BA000013">
    <property type="protein sequence ID" value="BAB54441.1"/>
    <property type="molecule type" value="Genomic_DNA"/>
</dbReference>
<protein>
    <submittedName>
        <fullName evidence="4">Mll9010 protein</fullName>
    </submittedName>
</protein>
<reference evidence="4 5" key="1">
    <citation type="journal article" date="2000" name="DNA Res.">
        <title>Complete genome structure of the nitrogen-fixing symbiotic bacterium Mesorhizobium loti.</title>
        <authorList>
            <person name="Kaneko T."/>
            <person name="Nakamura Y."/>
            <person name="Sato S."/>
            <person name="Asamizu E."/>
            <person name="Kato T."/>
            <person name="Sasamoto S."/>
            <person name="Watanabe A."/>
            <person name="Idesawa K."/>
            <person name="Ishikawa A."/>
            <person name="Kawashima K."/>
            <person name="Kimura T."/>
            <person name="Kishida Y."/>
            <person name="Kiyokawa C."/>
            <person name="Kohara M."/>
            <person name="Matsumoto M."/>
            <person name="Matsuno A."/>
            <person name="Mochizuki Y."/>
            <person name="Nakayama S."/>
            <person name="Nakazaki N."/>
            <person name="Shimpo S."/>
            <person name="Sugimoto M."/>
            <person name="Takeuchi C."/>
            <person name="Yamada M."/>
            <person name="Tabata S."/>
        </authorList>
    </citation>
    <scope>NUCLEOTIDE SEQUENCE [LARGE SCALE GENOMIC DNA]</scope>
    <source>
        <strain evidence="5">LMG 29417 / CECT 9101 / MAFF 303099</strain>
        <plasmid evidence="4 5">pMLa</plasmid>
    </source>
</reference>
<dbReference type="GO" id="GO:0016829">
    <property type="term" value="F:lyase activity"/>
    <property type="evidence" value="ECO:0007669"/>
    <property type="project" value="InterPro"/>
</dbReference>
<geneLocation type="plasmid" evidence="4 5">
    <name>pMLa</name>
</geneLocation>
<dbReference type="HOGENOM" id="CLU_026574_3_2_5"/>
<dbReference type="AlphaFoldDB" id="Q982L5"/>
<organism evidence="4 5">
    <name type="scientific">Mesorhizobium japonicum (strain LMG 29417 / CECT 9101 / MAFF 303099)</name>
    <name type="common">Mesorhizobium loti (strain MAFF 303099)</name>
    <dbReference type="NCBI Taxonomy" id="266835"/>
    <lineage>
        <taxon>Bacteria</taxon>
        <taxon>Pseudomonadati</taxon>
        <taxon>Pseudomonadota</taxon>
        <taxon>Alphaproteobacteria</taxon>
        <taxon>Hyphomicrobiales</taxon>
        <taxon>Phyllobacteriaceae</taxon>
        <taxon>Mesorhizobium</taxon>
    </lineage>
</organism>
<dbReference type="InterPro" id="IPR045336">
    <property type="entry name" value="MmgE_PrpD_N"/>
</dbReference>
<dbReference type="Proteomes" id="UP000000552">
    <property type="component" value="Plasmid pMLa"/>
</dbReference>
<accession>Q982L5</accession>
<dbReference type="InterPro" id="IPR005656">
    <property type="entry name" value="MmgE_PrpD"/>
</dbReference>
<sequence length="457" mass="49184">MTIARHFADFLSEVREVNDLAVEQVKAAVLDLATAALAGVNEDATVAARNAALMIWQHGNAPIWFTKHRTSAAGAAFVNSTSASSLDLDDGHRAAAGHPGASIIPAVMATAAEFKCPTNRILPAIALGYEIAVRVAASRDFGTLTTLVSGPWVGYGAAAAAAWLRGLEPRAIEQAIAIAGSTAPNLSAIAYSEVMGNHVKEGIPWATAAALAAVELAAQGFTGPDDLLDNERVFDRGRLLDGLGTEWAISGIYFKPYGCCRWAHSAIDAVLALKAEHGLHATEIQAIEIETFSWALRLNNEVAPRTTESAQYSVPFCVAMALTKGAEALLQITNRDLADSDTIALARRIQLRVDRGFDATFPQSVPARVIMRTKNERLSKEVLAPLGEPTNPMGWATLENKFRNVARPRLDEQHLEMFLVAFRDLRDGELGSLMETLQRPIPRFVSIDEPALEANCQ</sequence>
<dbReference type="RefSeq" id="WP_010916045.1">
    <property type="nucleotide sequence ID" value="NC_002679.1"/>
</dbReference>
<dbReference type="PANTHER" id="PTHR16943">
    <property type="entry name" value="2-METHYLCITRATE DEHYDRATASE-RELATED"/>
    <property type="match status" value="1"/>
</dbReference>
<feature type="domain" description="MmgE/PrpD N-terminal" evidence="2">
    <location>
        <begin position="6"/>
        <end position="234"/>
    </location>
</feature>
<evidence type="ECO:0000256" key="1">
    <source>
        <dbReference type="ARBA" id="ARBA00006174"/>
    </source>
</evidence>
<evidence type="ECO:0000313" key="4">
    <source>
        <dbReference type="EMBL" id="BAB54441.1"/>
    </source>
</evidence>
<dbReference type="InterPro" id="IPR036148">
    <property type="entry name" value="MmgE/PrpD_sf"/>
</dbReference>